<name>A0A0G0GZW3_9BACT</name>
<comment type="caution">
    <text evidence="1">The sequence shown here is derived from an EMBL/GenBank/DDBJ whole genome shotgun (WGS) entry which is preliminary data.</text>
</comment>
<dbReference type="Proteomes" id="UP000034591">
    <property type="component" value="Unassembled WGS sequence"/>
</dbReference>
<sequence length="46" mass="5175">MELNERRGRIDLINKGFSLQNEIEAHESFVGIGCADSRISEILAEI</sequence>
<evidence type="ECO:0000313" key="2">
    <source>
        <dbReference type="Proteomes" id="UP000034591"/>
    </source>
</evidence>
<reference evidence="1 2" key="1">
    <citation type="journal article" date="2015" name="Nature">
        <title>rRNA introns, odd ribosomes, and small enigmatic genomes across a large radiation of phyla.</title>
        <authorList>
            <person name="Brown C.T."/>
            <person name="Hug L.A."/>
            <person name="Thomas B.C."/>
            <person name="Sharon I."/>
            <person name="Castelle C.J."/>
            <person name="Singh A."/>
            <person name="Wilkins M.J."/>
            <person name="Williams K.H."/>
            <person name="Banfield J.F."/>
        </authorList>
    </citation>
    <scope>NUCLEOTIDE SEQUENCE [LARGE SCALE GENOMIC DNA]</scope>
</reference>
<accession>A0A0G0GZW3</accession>
<gene>
    <name evidence="1" type="ORF">US53_C0048G0001</name>
</gene>
<proteinExistence type="predicted"/>
<feature type="non-terminal residue" evidence="1">
    <location>
        <position position="46"/>
    </location>
</feature>
<protein>
    <submittedName>
        <fullName evidence="1">Uncharacterized protein</fullName>
    </submittedName>
</protein>
<organism evidence="1 2">
    <name type="scientific">Candidatus Woesebacteria bacterium GW2011_GWA1_37_7</name>
    <dbReference type="NCBI Taxonomy" id="1618545"/>
    <lineage>
        <taxon>Bacteria</taxon>
        <taxon>Candidatus Woeseibacteriota</taxon>
    </lineage>
</organism>
<evidence type="ECO:0000313" key="1">
    <source>
        <dbReference type="EMBL" id="KKQ36523.1"/>
    </source>
</evidence>
<dbReference type="AlphaFoldDB" id="A0A0G0GZW3"/>
<dbReference type="EMBL" id="LBTI01000048">
    <property type="protein sequence ID" value="KKQ36523.1"/>
    <property type="molecule type" value="Genomic_DNA"/>
</dbReference>